<feature type="compositionally biased region" description="Basic and acidic residues" evidence="1">
    <location>
        <begin position="180"/>
        <end position="196"/>
    </location>
</feature>
<dbReference type="EMBL" id="JABFED010000002">
    <property type="protein sequence ID" value="MBA1837213.1"/>
    <property type="molecule type" value="Genomic_DNA"/>
</dbReference>
<accession>A0A7V9A1M6</accession>
<keyword evidence="2" id="KW-0472">Membrane</keyword>
<dbReference type="InterPro" id="IPR011746">
    <property type="entry name" value="Trp_synth-assoc_CHP"/>
</dbReference>
<feature type="transmembrane region" description="Helical" evidence="2">
    <location>
        <begin position="16"/>
        <end position="34"/>
    </location>
</feature>
<dbReference type="AlphaFoldDB" id="A0A7V9A1M6"/>
<proteinExistence type="predicted"/>
<dbReference type="Pfam" id="PF09534">
    <property type="entry name" value="Trp_oprn_chp"/>
    <property type="match status" value="1"/>
</dbReference>
<feature type="transmembrane region" description="Helical" evidence="2">
    <location>
        <begin position="154"/>
        <end position="172"/>
    </location>
</feature>
<evidence type="ECO:0000313" key="4">
    <source>
        <dbReference type="EMBL" id="MBA1837213.1"/>
    </source>
</evidence>
<keyword evidence="2" id="KW-0812">Transmembrane</keyword>
<evidence type="ECO:0000313" key="3">
    <source>
        <dbReference type="EMBL" id="MBA1834717.1"/>
    </source>
</evidence>
<reference evidence="5 6" key="1">
    <citation type="submission" date="2020-05" db="EMBL/GenBank/DDBJ databases">
        <title>Descriptions of Corynebacterium xxxx sp. nov., Corynebacterium yyyy sp. nov. and Corynebacterium zzzz sp. nov.</title>
        <authorList>
            <person name="Zhang G."/>
        </authorList>
    </citation>
    <scope>NUCLEOTIDE SEQUENCE [LARGE SCALE GENOMIC DNA]</scope>
    <source>
        <strain evidence="5">zg-913</strain>
        <strain evidence="4">Zg-913</strain>
        <strain evidence="6">zg-915</strain>
        <strain evidence="3">Zg-915</strain>
    </source>
</reference>
<dbReference type="Proteomes" id="UP000577408">
    <property type="component" value="Unassembled WGS sequence"/>
</dbReference>
<keyword evidence="5" id="KW-1185">Reference proteome</keyword>
<dbReference type="InterPro" id="IPR019051">
    <property type="entry name" value="Trp_biosyn_TM_oprn/chp"/>
</dbReference>
<comment type="caution">
    <text evidence="4">The sequence shown here is derived from an EMBL/GenBank/DDBJ whole genome shotgun (WGS) entry which is preliminary data.</text>
</comment>
<evidence type="ECO:0000256" key="2">
    <source>
        <dbReference type="SAM" id="Phobius"/>
    </source>
</evidence>
<evidence type="ECO:0000256" key="1">
    <source>
        <dbReference type="SAM" id="MobiDB-lite"/>
    </source>
</evidence>
<keyword evidence="2" id="KW-1133">Transmembrane helix</keyword>
<evidence type="ECO:0000313" key="6">
    <source>
        <dbReference type="Proteomes" id="UP000581408"/>
    </source>
</evidence>
<organism evidence="4 5">
    <name type="scientific">Corynebacterium wankanglinii</name>
    <dbReference type="NCBI Taxonomy" id="2735136"/>
    <lineage>
        <taxon>Bacteria</taxon>
        <taxon>Bacillati</taxon>
        <taxon>Actinomycetota</taxon>
        <taxon>Actinomycetes</taxon>
        <taxon>Mycobacteriales</taxon>
        <taxon>Corynebacteriaceae</taxon>
        <taxon>Corynebacterium</taxon>
    </lineage>
</organism>
<sequence>MAIEVKSQDKHGKGPARAGAALLGVSGALTWIASRLEWVSAQYSDDISGGGTAAVNGTDWSTETSAVAVLLLAGMVAAFALRRVGRRIVGGICAAASIGLAVPAARLLVSGADSERVRTLLTAGADQAQRSNSAPAVAEWAEITSVTTQPLGPALTLLAAMLGVLGALVLLVRPGTDSPRQNKYEKETVRREKVRDDLEEDPQSGRVLWDAISADIDPTDPSNGAGRDFRSP</sequence>
<dbReference type="Proteomes" id="UP000581408">
    <property type="component" value="Unassembled WGS sequence"/>
</dbReference>
<dbReference type="EMBL" id="JABFEE010000002">
    <property type="protein sequence ID" value="MBA1834717.1"/>
    <property type="molecule type" value="Genomic_DNA"/>
</dbReference>
<feature type="transmembrane region" description="Helical" evidence="2">
    <location>
        <begin position="88"/>
        <end position="109"/>
    </location>
</feature>
<feature type="transmembrane region" description="Helical" evidence="2">
    <location>
        <begin position="64"/>
        <end position="81"/>
    </location>
</feature>
<feature type="region of interest" description="Disordered" evidence="1">
    <location>
        <begin position="179"/>
        <end position="232"/>
    </location>
</feature>
<protein>
    <submittedName>
        <fullName evidence="4">TIGR02234 family membrane protein</fullName>
    </submittedName>
</protein>
<accession>A0A838CIE5</accession>
<dbReference type="RefSeq" id="WP_181191912.1">
    <property type="nucleotide sequence ID" value="NZ_JABFED010000002.1"/>
</dbReference>
<evidence type="ECO:0000313" key="5">
    <source>
        <dbReference type="Proteomes" id="UP000577408"/>
    </source>
</evidence>
<gene>
    <name evidence="4" type="ORF">HMA55_04735</name>
    <name evidence="3" type="ORF">HMC16_03055</name>
</gene>
<dbReference type="NCBIfam" id="TIGR02234">
    <property type="entry name" value="trp_oprn_chp"/>
    <property type="match status" value="1"/>
</dbReference>
<name>A0A7V9A1M6_9CORY</name>